<proteinExistence type="predicted"/>
<protein>
    <submittedName>
        <fullName evidence="1">Uncharacterized protein</fullName>
    </submittedName>
</protein>
<organism evidence="1 2">
    <name type="scientific">Aminobacter carboxidus</name>
    <dbReference type="NCBI Taxonomy" id="376165"/>
    <lineage>
        <taxon>Bacteria</taxon>
        <taxon>Pseudomonadati</taxon>
        <taxon>Pseudomonadota</taxon>
        <taxon>Alphaproteobacteria</taxon>
        <taxon>Hyphomicrobiales</taxon>
        <taxon>Phyllobacteriaceae</taxon>
        <taxon>Aminobacter</taxon>
    </lineage>
</organism>
<evidence type="ECO:0000313" key="1">
    <source>
        <dbReference type="EMBL" id="MBB6466670.1"/>
    </source>
</evidence>
<comment type="caution">
    <text evidence="1">The sequence shown here is derived from an EMBL/GenBank/DDBJ whole genome shotgun (WGS) entry which is preliminary data.</text>
</comment>
<dbReference type="Proteomes" id="UP000532373">
    <property type="component" value="Unassembled WGS sequence"/>
</dbReference>
<sequence>MTESPPDTLGTRLSGDYRAKTAAILAADAELVLHCKIAGKLHARAETVPQAEFGHYFEAVA</sequence>
<dbReference type="RefSeq" id="WP_184769083.1">
    <property type="nucleotide sequence ID" value="NZ_JACHGI010000003.1"/>
</dbReference>
<dbReference type="AlphaFoldDB" id="A0A8E1WFR0"/>
<reference evidence="1 2" key="1">
    <citation type="submission" date="2020-08" db="EMBL/GenBank/DDBJ databases">
        <title>Genomic Encyclopedia of Type Strains, Phase IV (KMG-IV): sequencing the most valuable type-strain genomes for metagenomic binning, comparative biology and taxonomic classification.</title>
        <authorList>
            <person name="Goeker M."/>
        </authorList>
    </citation>
    <scope>NUCLEOTIDE SEQUENCE [LARGE SCALE GENOMIC DNA]</scope>
    <source>
        <strain evidence="1 2">DSM 17454</strain>
    </source>
</reference>
<evidence type="ECO:0000313" key="2">
    <source>
        <dbReference type="Proteomes" id="UP000532373"/>
    </source>
</evidence>
<dbReference type="EMBL" id="JACHGI010000003">
    <property type="protein sequence ID" value="MBB6466670.1"/>
    <property type="molecule type" value="Genomic_DNA"/>
</dbReference>
<gene>
    <name evidence="1" type="ORF">HNQ96_002535</name>
</gene>
<accession>A0A8E1WFR0</accession>
<name>A0A8E1WFR0_9HYPH</name>